<protein>
    <submittedName>
        <fullName evidence="1">HAD family hydrolase</fullName>
    </submittedName>
</protein>
<dbReference type="GO" id="GO:0004713">
    <property type="term" value="F:protein tyrosine kinase activity"/>
    <property type="evidence" value="ECO:0007669"/>
    <property type="project" value="TreeGrafter"/>
</dbReference>
<keyword evidence="2" id="KW-1185">Reference proteome</keyword>
<proteinExistence type="predicted"/>
<dbReference type="SUPFAM" id="SSF56784">
    <property type="entry name" value="HAD-like"/>
    <property type="match status" value="1"/>
</dbReference>
<keyword evidence="1" id="KW-0378">Hydrolase</keyword>
<dbReference type="InterPro" id="IPR023198">
    <property type="entry name" value="PGP-like_dom2"/>
</dbReference>
<sequence length="238" mass="25774">MTNLKAVLFDLDGTLTDSAPLICNALHATMLEKAGLDMPPQSFMPCVGPPLHQSFARMGVAEEQIEDYIGDYRTRYLQVMDQTPLFAGIDRTLKVLKEKLDVPLLVATSKLTHLAQEVCDNLGISPIFDRVCGANTDTMHSSKALVVADALQYLYDAGVLAQAPNAHATPQAPDKEADFRDDVVMVGDRIFDIEGAGAHNIRTVLVQWGGAPKSEHDLAWATVASQEELVGVLCSLKG</sequence>
<reference evidence="1 2" key="1">
    <citation type="submission" date="2019-02" db="EMBL/GenBank/DDBJ databases">
        <title>Arcanobacterium bovis sp. nov., isolated from the milk of a cow with mastitis.</title>
        <authorList>
            <person name="Sammra O."/>
            <person name="Foster G."/>
            <person name="Hassan A."/>
            <person name="Alssahen M."/>
            <person name="Laemmler C."/>
            <person name="Borowiak M."/>
            <person name="Malorny B."/>
            <person name="Abdulmawjood A."/>
        </authorList>
    </citation>
    <scope>NUCLEOTIDE SEQUENCE [LARGE SCALE GENOMIC DNA]</scope>
    <source>
        <strain evidence="1 2">C605018/01/1</strain>
    </source>
</reference>
<organism evidence="1 2">
    <name type="scientific">Arcanobacterium bovis</name>
    <dbReference type="NCBI Taxonomy" id="2529275"/>
    <lineage>
        <taxon>Bacteria</taxon>
        <taxon>Bacillati</taxon>
        <taxon>Actinomycetota</taxon>
        <taxon>Actinomycetes</taxon>
        <taxon>Actinomycetales</taxon>
        <taxon>Actinomycetaceae</taxon>
        <taxon>Arcanobacterium</taxon>
    </lineage>
</organism>
<dbReference type="Gene3D" id="3.40.50.1000">
    <property type="entry name" value="HAD superfamily/HAD-like"/>
    <property type="match status" value="1"/>
</dbReference>
<dbReference type="GO" id="GO:0016787">
    <property type="term" value="F:hydrolase activity"/>
    <property type="evidence" value="ECO:0007669"/>
    <property type="project" value="UniProtKB-KW"/>
</dbReference>
<dbReference type="InterPro" id="IPR036412">
    <property type="entry name" value="HAD-like_sf"/>
</dbReference>
<accession>A0A4Q9V146</accession>
<evidence type="ECO:0000313" key="2">
    <source>
        <dbReference type="Proteomes" id="UP000293036"/>
    </source>
</evidence>
<dbReference type="Proteomes" id="UP000293036">
    <property type="component" value="Unassembled WGS sequence"/>
</dbReference>
<dbReference type="RefSeq" id="WP_131279795.1">
    <property type="nucleotide sequence ID" value="NZ_JBHSLR010000009.1"/>
</dbReference>
<dbReference type="GO" id="GO:0005829">
    <property type="term" value="C:cytosol"/>
    <property type="evidence" value="ECO:0007669"/>
    <property type="project" value="TreeGrafter"/>
</dbReference>
<dbReference type="EMBL" id="SJDT01000002">
    <property type="protein sequence ID" value="TBW22791.1"/>
    <property type="molecule type" value="Genomic_DNA"/>
</dbReference>
<comment type="caution">
    <text evidence="1">The sequence shown here is derived from an EMBL/GenBank/DDBJ whole genome shotgun (WGS) entry which is preliminary data.</text>
</comment>
<evidence type="ECO:0000313" key="1">
    <source>
        <dbReference type="EMBL" id="TBW22791.1"/>
    </source>
</evidence>
<dbReference type="AlphaFoldDB" id="A0A4Q9V146"/>
<dbReference type="OrthoDB" id="9776368at2"/>
<dbReference type="Gene3D" id="1.10.150.240">
    <property type="entry name" value="Putative phosphatase, domain 2"/>
    <property type="match status" value="1"/>
</dbReference>
<name>A0A4Q9V146_9ACTO</name>
<dbReference type="Pfam" id="PF13419">
    <property type="entry name" value="HAD_2"/>
    <property type="match status" value="1"/>
</dbReference>
<dbReference type="InterPro" id="IPR050155">
    <property type="entry name" value="HAD-like_hydrolase_sf"/>
</dbReference>
<dbReference type="InterPro" id="IPR023214">
    <property type="entry name" value="HAD_sf"/>
</dbReference>
<dbReference type="InterPro" id="IPR041492">
    <property type="entry name" value="HAD_2"/>
</dbReference>
<dbReference type="PANTHER" id="PTHR43434:SF20">
    <property type="entry name" value="5'-NUCLEOTIDASE"/>
    <property type="match status" value="1"/>
</dbReference>
<dbReference type="PANTHER" id="PTHR43434">
    <property type="entry name" value="PHOSPHOGLYCOLATE PHOSPHATASE"/>
    <property type="match status" value="1"/>
</dbReference>
<gene>
    <name evidence="1" type="ORF">EZJ44_02485</name>
</gene>